<dbReference type="Proteomes" id="UP000632154">
    <property type="component" value="Unassembled WGS sequence"/>
</dbReference>
<proteinExistence type="predicted"/>
<protein>
    <recommendedName>
        <fullName evidence="2">SCP domain-containing protein</fullName>
    </recommendedName>
</protein>
<keyword evidence="1" id="KW-0732">Signal</keyword>
<dbReference type="PROSITE" id="PS51257">
    <property type="entry name" value="PROKAR_LIPOPROTEIN"/>
    <property type="match status" value="1"/>
</dbReference>
<evidence type="ECO:0000313" key="3">
    <source>
        <dbReference type="EMBL" id="GHG08345.1"/>
    </source>
</evidence>
<reference evidence="4" key="1">
    <citation type="journal article" date="2019" name="Int. J. Syst. Evol. Microbiol.">
        <title>The Global Catalogue of Microorganisms (GCM) 10K type strain sequencing project: providing services to taxonomists for standard genome sequencing and annotation.</title>
        <authorList>
            <consortium name="The Broad Institute Genomics Platform"/>
            <consortium name="The Broad Institute Genome Sequencing Center for Infectious Disease"/>
            <person name="Wu L."/>
            <person name="Ma J."/>
        </authorList>
    </citation>
    <scope>NUCLEOTIDE SEQUENCE [LARGE SCALE GENOMIC DNA]</scope>
    <source>
        <strain evidence="4">CGMCC 1.18439</strain>
    </source>
</reference>
<accession>A0ABQ3K943</accession>
<dbReference type="Gene3D" id="3.40.33.10">
    <property type="entry name" value="CAP"/>
    <property type="match status" value="1"/>
</dbReference>
<dbReference type="PANTHER" id="PTHR31157">
    <property type="entry name" value="SCP DOMAIN-CONTAINING PROTEIN"/>
    <property type="match status" value="1"/>
</dbReference>
<evidence type="ECO:0000256" key="1">
    <source>
        <dbReference type="SAM" id="SignalP"/>
    </source>
</evidence>
<dbReference type="EMBL" id="BNAL01000031">
    <property type="protein sequence ID" value="GHG08345.1"/>
    <property type="molecule type" value="Genomic_DNA"/>
</dbReference>
<dbReference type="Pfam" id="PF00188">
    <property type="entry name" value="CAP"/>
    <property type="match status" value="1"/>
</dbReference>
<evidence type="ECO:0000313" key="4">
    <source>
        <dbReference type="Proteomes" id="UP000632154"/>
    </source>
</evidence>
<comment type="caution">
    <text evidence="3">The sequence shown here is derived from an EMBL/GenBank/DDBJ whole genome shotgun (WGS) entry which is preliminary data.</text>
</comment>
<dbReference type="PANTHER" id="PTHR31157:SF1">
    <property type="entry name" value="SCP DOMAIN-CONTAINING PROTEIN"/>
    <property type="match status" value="1"/>
</dbReference>
<dbReference type="SUPFAM" id="SSF55797">
    <property type="entry name" value="PR-1-like"/>
    <property type="match status" value="1"/>
</dbReference>
<feature type="domain" description="SCP" evidence="2">
    <location>
        <begin position="64"/>
        <end position="199"/>
    </location>
</feature>
<dbReference type="InterPro" id="IPR035940">
    <property type="entry name" value="CAP_sf"/>
</dbReference>
<feature type="signal peptide" evidence="1">
    <location>
        <begin position="1"/>
        <end position="20"/>
    </location>
</feature>
<organism evidence="3 4">
    <name type="scientific">Deinococcus piscis</name>
    <dbReference type="NCBI Taxonomy" id="394230"/>
    <lineage>
        <taxon>Bacteria</taxon>
        <taxon>Thermotogati</taxon>
        <taxon>Deinococcota</taxon>
        <taxon>Deinococci</taxon>
        <taxon>Deinococcales</taxon>
        <taxon>Deinococcaceae</taxon>
        <taxon>Deinococcus</taxon>
    </lineage>
</organism>
<name>A0ABQ3K943_9DEIO</name>
<keyword evidence="4" id="KW-1185">Reference proteome</keyword>
<gene>
    <name evidence="3" type="ORF">GCM10017783_21150</name>
</gene>
<dbReference type="InterPro" id="IPR014044">
    <property type="entry name" value="CAP_dom"/>
</dbReference>
<sequence length="202" mass="21402">MTPALRTSLFGLLFSALLTACGGGGPTSVAPAPAAPPPTPVAVSGYVWYAGSDRPASAEELDVLRLTNEARAQGARCEASETQPAKTYGPAPALAWNDQLAHAARNHVQDMGQRDYFAHLTPEGVRPRDRVTLAGYKWSVTAENIAAGYPSPADVVSGWLNSPGHCHSLMNPDLRDLGVGFWKDPAPGDKYGVYWGQVFGAQ</sequence>
<dbReference type="CDD" id="cd05379">
    <property type="entry name" value="CAP_bacterial"/>
    <property type="match status" value="1"/>
</dbReference>
<feature type="chain" id="PRO_5047518414" description="SCP domain-containing protein" evidence="1">
    <location>
        <begin position="21"/>
        <end position="202"/>
    </location>
</feature>
<evidence type="ECO:0000259" key="2">
    <source>
        <dbReference type="Pfam" id="PF00188"/>
    </source>
</evidence>
<dbReference type="RefSeq" id="WP_189643714.1">
    <property type="nucleotide sequence ID" value="NZ_BNAL01000031.1"/>
</dbReference>